<evidence type="ECO:0000313" key="3">
    <source>
        <dbReference type="Proteomes" id="UP001219525"/>
    </source>
</evidence>
<sequence length="154" mass="16326">MWAAPLSTPAASSTVGHWHVPTALALPPPTPSVSESHLSTQGEPLEATETASSAAPTGSPLVSSDIWTTLPSAQAVPAPLPVVVERNASGPRTVPAGLKHLMRYLLRNSAADNPVRLADVHNAVQQVKKPGPNKKEWWTRMLDQAVERGLVEVI</sequence>
<feature type="region of interest" description="Disordered" evidence="1">
    <location>
        <begin position="22"/>
        <end position="61"/>
    </location>
</feature>
<dbReference type="EMBL" id="JARJCW010000052">
    <property type="protein sequence ID" value="KAJ7203057.1"/>
    <property type="molecule type" value="Genomic_DNA"/>
</dbReference>
<dbReference type="Proteomes" id="UP001219525">
    <property type="component" value="Unassembled WGS sequence"/>
</dbReference>
<protein>
    <submittedName>
        <fullName evidence="2">Uncharacterized protein</fullName>
    </submittedName>
</protein>
<keyword evidence="3" id="KW-1185">Reference proteome</keyword>
<feature type="non-terminal residue" evidence="2">
    <location>
        <position position="154"/>
    </location>
</feature>
<feature type="compositionally biased region" description="Low complexity" evidence="1">
    <location>
        <begin position="43"/>
        <end position="61"/>
    </location>
</feature>
<dbReference type="AlphaFoldDB" id="A0AAD6V561"/>
<reference evidence="2" key="1">
    <citation type="submission" date="2023-03" db="EMBL/GenBank/DDBJ databases">
        <title>Massive genome expansion in bonnet fungi (Mycena s.s.) driven by repeated elements and novel gene families across ecological guilds.</title>
        <authorList>
            <consortium name="Lawrence Berkeley National Laboratory"/>
            <person name="Harder C.B."/>
            <person name="Miyauchi S."/>
            <person name="Viragh M."/>
            <person name="Kuo A."/>
            <person name="Thoen E."/>
            <person name="Andreopoulos B."/>
            <person name="Lu D."/>
            <person name="Skrede I."/>
            <person name="Drula E."/>
            <person name="Henrissat B."/>
            <person name="Morin E."/>
            <person name="Kohler A."/>
            <person name="Barry K."/>
            <person name="LaButti K."/>
            <person name="Morin E."/>
            <person name="Salamov A."/>
            <person name="Lipzen A."/>
            <person name="Mereny Z."/>
            <person name="Hegedus B."/>
            <person name="Baldrian P."/>
            <person name="Stursova M."/>
            <person name="Weitz H."/>
            <person name="Taylor A."/>
            <person name="Grigoriev I.V."/>
            <person name="Nagy L.G."/>
            <person name="Martin F."/>
            <person name="Kauserud H."/>
        </authorList>
    </citation>
    <scope>NUCLEOTIDE SEQUENCE</scope>
    <source>
        <strain evidence="2">9144</strain>
    </source>
</reference>
<comment type="caution">
    <text evidence="2">The sequence shown here is derived from an EMBL/GenBank/DDBJ whole genome shotgun (WGS) entry which is preliminary data.</text>
</comment>
<proteinExistence type="predicted"/>
<evidence type="ECO:0000313" key="2">
    <source>
        <dbReference type="EMBL" id="KAJ7203057.1"/>
    </source>
</evidence>
<gene>
    <name evidence="2" type="ORF">GGX14DRAFT_462035</name>
</gene>
<accession>A0AAD6V561</accession>
<evidence type="ECO:0000256" key="1">
    <source>
        <dbReference type="SAM" id="MobiDB-lite"/>
    </source>
</evidence>
<name>A0AAD6V561_9AGAR</name>
<organism evidence="2 3">
    <name type="scientific">Mycena pura</name>
    <dbReference type="NCBI Taxonomy" id="153505"/>
    <lineage>
        <taxon>Eukaryota</taxon>
        <taxon>Fungi</taxon>
        <taxon>Dikarya</taxon>
        <taxon>Basidiomycota</taxon>
        <taxon>Agaricomycotina</taxon>
        <taxon>Agaricomycetes</taxon>
        <taxon>Agaricomycetidae</taxon>
        <taxon>Agaricales</taxon>
        <taxon>Marasmiineae</taxon>
        <taxon>Mycenaceae</taxon>
        <taxon>Mycena</taxon>
    </lineage>
</organism>